<dbReference type="GO" id="GO:0015774">
    <property type="term" value="P:polysaccharide transport"/>
    <property type="evidence" value="ECO:0007669"/>
    <property type="project" value="InterPro"/>
</dbReference>
<evidence type="ECO:0000313" key="2">
    <source>
        <dbReference type="Proteomes" id="UP000016569"/>
    </source>
</evidence>
<dbReference type="SUPFAM" id="SSF48452">
    <property type="entry name" value="TPR-like"/>
    <property type="match status" value="1"/>
</dbReference>
<evidence type="ECO:0000313" key="1">
    <source>
        <dbReference type="EMBL" id="GAD59013.1"/>
    </source>
</evidence>
<dbReference type="Gene3D" id="1.25.40.10">
    <property type="entry name" value="Tetratricopeptide repeat domain"/>
    <property type="match status" value="1"/>
</dbReference>
<comment type="caution">
    <text evidence="1">The sequence shown here is derived from an EMBL/GenBank/DDBJ whole genome shotgun (WGS) entry which is preliminary data.</text>
</comment>
<dbReference type="AlphaFoldDB" id="A0A8E0KJ54"/>
<sequence>MKVFVDIPNYFWKSDDPDRADVRTTYVSLFAALSRLGCEIVARPFRPYSDTLHRPDPAEGLHYAYHAREPGPGAYCIKGAALPDLWYLDPRGYSGWCALAQDPALQARSAQYDLAAADAVIASYQHRFRTENLSRYAQPGRRAATSGERFAVFYPLQVNNDEVLKLSRFAQFEVLEALVQTAERLRRPVVVKRHPLCGSDHIVQALEAAARSEFVTVSDASIHDLIASSAAVLAANSGVGVQALVHGKPVFTLAASEYAHMTTPLSTLDELDAAFDVSAGPPPERIRRQLGFLLNEYWVNTSDEEAVFHRVRSHVEAWRADQGLEIAGRQDEDRKRSGLLAMERRAHDMVDHMLRLHDMATEADRSEIEILLLRSYRLDVRPDLIIRRMSDRSFLTRCLSHRLKARDEVGAGVVTGRLAELPDAGPNDLFAHARQLYRLGRNEDGLKVLRRMSEMDGVPAAALTFLGRKLLTQERASGAEAALAVAERAIAVQPDLGQAHWLKARALFLLERLDQAHDAAVAAVNLIPTDETFIQLLRRIEAARSAAGAAEGQS</sequence>
<reference evidence="2" key="1">
    <citation type="journal article" date="2013" name="Genome Announc.">
        <title>Draft Genome Sequence of the Dimorphic Prosthecate Bacterium Brevundimonas abyssalis TAR-001T.</title>
        <authorList>
            <person name="Tsubouchi T."/>
            <person name="Nishi S."/>
            <person name="Usui K."/>
            <person name="Shimane Y."/>
            <person name="Takaki Y."/>
            <person name="Maruyama T."/>
            <person name="Hatada Y."/>
        </authorList>
    </citation>
    <scope>NUCLEOTIDE SEQUENCE [LARGE SCALE GENOMIC DNA]</scope>
    <source>
        <strain evidence="2">TAR-001</strain>
    </source>
</reference>
<proteinExistence type="predicted"/>
<dbReference type="Pfam" id="PF05159">
    <property type="entry name" value="Capsule_synth"/>
    <property type="match status" value="1"/>
</dbReference>
<dbReference type="InterPro" id="IPR011990">
    <property type="entry name" value="TPR-like_helical_dom_sf"/>
</dbReference>
<gene>
    <name evidence="1" type="ORF">MBEBAB_1263</name>
</gene>
<name>A0A8E0KJ54_9CAUL</name>
<dbReference type="EMBL" id="BATC01000016">
    <property type="protein sequence ID" value="GAD59013.1"/>
    <property type="molecule type" value="Genomic_DNA"/>
</dbReference>
<dbReference type="Proteomes" id="UP000016569">
    <property type="component" value="Unassembled WGS sequence"/>
</dbReference>
<organism evidence="1 2">
    <name type="scientific">Brevundimonas abyssalis TAR-001</name>
    <dbReference type="NCBI Taxonomy" id="1391729"/>
    <lineage>
        <taxon>Bacteria</taxon>
        <taxon>Pseudomonadati</taxon>
        <taxon>Pseudomonadota</taxon>
        <taxon>Alphaproteobacteria</taxon>
        <taxon>Caulobacterales</taxon>
        <taxon>Caulobacteraceae</taxon>
        <taxon>Brevundimonas</taxon>
    </lineage>
</organism>
<keyword evidence="2" id="KW-1185">Reference proteome</keyword>
<dbReference type="InterPro" id="IPR007833">
    <property type="entry name" value="Capsule_polysaccharide_synth"/>
</dbReference>
<dbReference type="GO" id="GO:0000271">
    <property type="term" value="P:polysaccharide biosynthetic process"/>
    <property type="evidence" value="ECO:0007669"/>
    <property type="project" value="InterPro"/>
</dbReference>
<protein>
    <submittedName>
        <fullName evidence="1">Uncharacterized protein</fullName>
    </submittedName>
</protein>
<accession>A0A8E0KJ54</accession>